<protein>
    <submittedName>
        <fullName evidence="1">Uncharacterized protein</fullName>
    </submittedName>
</protein>
<proteinExistence type="predicted"/>
<reference evidence="1" key="1">
    <citation type="submission" date="2018-02" db="EMBL/GenBank/DDBJ databases">
        <title>Rhizophora mucronata_Transcriptome.</title>
        <authorList>
            <person name="Meera S.P."/>
            <person name="Sreeshan A."/>
            <person name="Augustine A."/>
        </authorList>
    </citation>
    <scope>NUCLEOTIDE SEQUENCE</scope>
    <source>
        <tissue evidence="1">Leaf</tissue>
    </source>
</reference>
<accession>A0A2P2Q1B9</accession>
<sequence>MFIKMEDLLSWKWTELVRHKRSIRIRNSPPISKLILDPSATA</sequence>
<dbReference type="AlphaFoldDB" id="A0A2P2Q1B9"/>
<dbReference type="EMBL" id="GGEC01080259">
    <property type="protein sequence ID" value="MBX60743.1"/>
    <property type="molecule type" value="Transcribed_RNA"/>
</dbReference>
<organism evidence="1">
    <name type="scientific">Rhizophora mucronata</name>
    <name type="common">Asiatic mangrove</name>
    <dbReference type="NCBI Taxonomy" id="61149"/>
    <lineage>
        <taxon>Eukaryota</taxon>
        <taxon>Viridiplantae</taxon>
        <taxon>Streptophyta</taxon>
        <taxon>Embryophyta</taxon>
        <taxon>Tracheophyta</taxon>
        <taxon>Spermatophyta</taxon>
        <taxon>Magnoliopsida</taxon>
        <taxon>eudicotyledons</taxon>
        <taxon>Gunneridae</taxon>
        <taxon>Pentapetalae</taxon>
        <taxon>rosids</taxon>
        <taxon>fabids</taxon>
        <taxon>Malpighiales</taxon>
        <taxon>Rhizophoraceae</taxon>
        <taxon>Rhizophora</taxon>
    </lineage>
</organism>
<evidence type="ECO:0000313" key="1">
    <source>
        <dbReference type="EMBL" id="MBX60743.1"/>
    </source>
</evidence>
<name>A0A2P2Q1B9_RHIMU</name>